<protein>
    <submittedName>
        <fullName evidence="4">Uncharacterized protein</fullName>
    </submittedName>
</protein>
<evidence type="ECO:0000313" key="4">
    <source>
        <dbReference type="EMBL" id="GHF28129.1"/>
    </source>
</evidence>
<dbReference type="GO" id="GO:0003677">
    <property type="term" value="F:DNA binding"/>
    <property type="evidence" value="ECO:0007669"/>
    <property type="project" value="InterPro"/>
</dbReference>
<keyword evidence="3" id="KW-0378">Hydrolase</keyword>
<reference evidence="4" key="1">
    <citation type="journal article" date="2014" name="Int. J. Syst. Evol. Microbiol.">
        <title>Complete genome sequence of Corynebacterium casei LMG S-19264T (=DSM 44701T), isolated from a smear-ripened cheese.</title>
        <authorList>
            <consortium name="US DOE Joint Genome Institute (JGI-PGF)"/>
            <person name="Walter F."/>
            <person name="Albersmeier A."/>
            <person name="Kalinowski J."/>
            <person name="Ruckert C."/>
        </authorList>
    </citation>
    <scope>NUCLEOTIDE SEQUENCE</scope>
    <source>
        <strain evidence="4">JCM 4059</strain>
    </source>
</reference>
<evidence type="ECO:0000313" key="5">
    <source>
        <dbReference type="Proteomes" id="UP000638313"/>
    </source>
</evidence>
<evidence type="ECO:0000256" key="1">
    <source>
        <dbReference type="ARBA" id="ARBA00022722"/>
    </source>
</evidence>
<name>A0A919AVK0_9ACTN</name>
<dbReference type="AlphaFoldDB" id="A0A919AVK0"/>
<dbReference type="GO" id="GO:0004519">
    <property type="term" value="F:endonuclease activity"/>
    <property type="evidence" value="ECO:0007669"/>
    <property type="project" value="UniProtKB-KW"/>
</dbReference>
<keyword evidence="5" id="KW-1185">Reference proteome</keyword>
<dbReference type="EMBL" id="BNBD01000001">
    <property type="protein sequence ID" value="GHF28129.1"/>
    <property type="molecule type" value="Genomic_DNA"/>
</dbReference>
<comment type="caution">
    <text evidence="4">The sequence shown here is derived from an EMBL/GenBank/DDBJ whole genome shotgun (WGS) entry which is preliminary data.</text>
</comment>
<dbReference type="Gene3D" id="3.40.600.10">
    <property type="entry name" value="DNA mismatch repair MutH/Restriction endonuclease, type II"/>
    <property type="match status" value="1"/>
</dbReference>
<accession>A0A919AVK0</accession>
<gene>
    <name evidence="4" type="ORF">GCM10010218_06550</name>
</gene>
<reference evidence="4" key="2">
    <citation type="submission" date="2020-09" db="EMBL/GenBank/DDBJ databases">
        <authorList>
            <person name="Sun Q."/>
            <person name="Ohkuma M."/>
        </authorList>
    </citation>
    <scope>NUCLEOTIDE SEQUENCE</scope>
    <source>
        <strain evidence="4">JCM 4059</strain>
    </source>
</reference>
<dbReference type="Proteomes" id="UP000638313">
    <property type="component" value="Unassembled WGS sequence"/>
</dbReference>
<dbReference type="GO" id="GO:0016787">
    <property type="term" value="F:hydrolase activity"/>
    <property type="evidence" value="ECO:0007669"/>
    <property type="project" value="UniProtKB-KW"/>
</dbReference>
<evidence type="ECO:0000256" key="2">
    <source>
        <dbReference type="ARBA" id="ARBA00022759"/>
    </source>
</evidence>
<proteinExistence type="predicted"/>
<dbReference type="InterPro" id="IPR037057">
    <property type="entry name" value="DNA_rep_MutH/T2_RE_sf"/>
</dbReference>
<organism evidence="4 5">
    <name type="scientific">Streptomyces mashuensis</name>
    <dbReference type="NCBI Taxonomy" id="33904"/>
    <lineage>
        <taxon>Bacteria</taxon>
        <taxon>Bacillati</taxon>
        <taxon>Actinomycetota</taxon>
        <taxon>Actinomycetes</taxon>
        <taxon>Kitasatosporales</taxon>
        <taxon>Streptomycetaceae</taxon>
        <taxon>Streptomyces</taxon>
    </lineage>
</organism>
<evidence type="ECO:0000256" key="3">
    <source>
        <dbReference type="ARBA" id="ARBA00022801"/>
    </source>
</evidence>
<sequence length="53" mass="5674">MAGQPVANLMRRDFRFDTSGGLGLRIAGVDMELKVTSGSTWIVSREAQGLCAC</sequence>
<keyword evidence="1" id="KW-0540">Nuclease</keyword>
<keyword evidence="2" id="KW-0255">Endonuclease</keyword>